<evidence type="ECO:0000313" key="1">
    <source>
        <dbReference type="EMBL" id="NYH14222.1"/>
    </source>
</evidence>
<dbReference type="Proteomes" id="UP000572540">
    <property type="component" value="Unassembled WGS sequence"/>
</dbReference>
<proteinExistence type="predicted"/>
<reference evidence="1 2" key="1">
    <citation type="submission" date="2020-07" db="EMBL/GenBank/DDBJ databases">
        <title>Exploring microbial biodiversity for novel pathways involved in the catabolism of aromatic compounds derived from lignin.</title>
        <authorList>
            <person name="Elkins J."/>
        </authorList>
    </citation>
    <scope>NUCLEOTIDE SEQUENCE [LARGE SCALE GENOMIC DNA]</scope>
    <source>
        <strain evidence="1 2">H2C3B</strain>
    </source>
</reference>
<accession>A0A7Y9W5B5</accession>
<organism evidence="1 2">
    <name type="scientific">Paraburkholderia bryophila</name>
    <dbReference type="NCBI Taxonomy" id="420952"/>
    <lineage>
        <taxon>Bacteria</taxon>
        <taxon>Pseudomonadati</taxon>
        <taxon>Pseudomonadota</taxon>
        <taxon>Betaproteobacteria</taxon>
        <taxon>Burkholderiales</taxon>
        <taxon>Burkholderiaceae</taxon>
        <taxon>Paraburkholderia</taxon>
    </lineage>
</organism>
<comment type="caution">
    <text evidence="1">The sequence shown here is derived from an EMBL/GenBank/DDBJ whole genome shotgun (WGS) entry which is preliminary data.</text>
</comment>
<dbReference type="AlphaFoldDB" id="A0A7Y9W5B5"/>
<evidence type="ECO:0000313" key="2">
    <source>
        <dbReference type="Proteomes" id="UP000572540"/>
    </source>
</evidence>
<protein>
    <submittedName>
        <fullName evidence="1">Uncharacterized protein</fullName>
    </submittedName>
</protein>
<sequence>MRDALWKRQSGELVDISHAAHFPGGKSLCVYTALLRRVAALAVGTERDERIARGNFRSPADTDGARGSRARVSASLGVIISVCSRVFSV</sequence>
<dbReference type="EMBL" id="JACCAU010000001">
    <property type="protein sequence ID" value="NYH14222.1"/>
    <property type="molecule type" value="Genomic_DNA"/>
</dbReference>
<gene>
    <name evidence="1" type="ORF">GGD41_001450</name>
</gene>
<name>A0A7Y9W5B5_9BURK</name>